<reference evidence="8 9" key="1">
    <citation type="submission" date="2015-03" db="EMBL/GenBank/DDBJ databases">
        <title>RNA-seq based gene annotation and comparative genomics of four Zymoseptoria species reveal species-specific pathogenicity related genes and transposable element activity.</title>
        <authorList>
            <person name="Grandaubert J."/>
            <person name="Bhattacharyya A."/>
            <person name="Stukenbrock E.H."/>
        </authorList>
    </citation>
    <scope>NUCLEOTIDE SEQUENCE [LARGE SCALE GENOMIC DNA]</scope>
    <source>
        <strain evidence="8 9">Zb18110</strain>
    </source>
</reference>
<feature type="transmembrane region" description="Helical" evidence="6">
    <location>
        <begin position="398"/>
        <end position="419"/>
    </location>
</feature>
<feature type="domain" description="Major facilitator superfamily (MFS) profile" evidence="7">
    <location>
        <begin position="56"/>
        <end position="489"/>
    </location>
</feature>
<dbReference type="FunFam" id="1.20.1250.20:FF:000013">
    <property type="entry name" value="MFS general substrate transporter"/>
    <property type="match status" value="1"/>
</dbReference>
<sequence>MASKTTAVDHVTKTSSDYENGHAAQGEISSVISDEARFGFSKKQKKSIIRRIDLRVVGLLGVMYATSSVDNATIGLVLIAGMGADMKLNSTQYSTITSMFYVTFLLFQLPAAVILRKVGPKKFLCTITILWGLTTLACGFVRNWYDLVALRLVLGVWEAGMFPAVTYFLSLWYPRYSMQKRYALWLMLGIIPAAFSGIVCYGISHLAGKGVGPKSWSQNQTGDGIAGWRYIYWIFGACTLCVGIFSFFFIVDFPEKLALGTAKTKRPFLSQEEAAWAVSRVEADRHDVMPPQFRVWEYLNHLKDIKLWAMALCYGCNTVALQGVGFALPYILSEGMGYGVGEAMALSTPPTLLGSITMVFAAYFADRFRRRTPFILVGACMVIIGLSLIGFVEIVGLRYFGVFLSMCGGLSNTPAILAWQANNIRGQWKRGLSTALLSIFASLAALVGSFVFRAQDKPHYYPGIGTCIGAQTMMIIIVLSLNVVFKRANKKAAATGIPIEGLEGFRYTS</sequence>
<dbReference type="AlphaFoldDB" id="A0A0F4GDL1"/>
<evidence type="ECO:0000256" key="1">
    <source>
        <dbReference type="ARBA" id="ARBA00004141"/>
    </source>
</evidence>
<feature type="transmembrane region" description="Helical" evidence="6">
    <location>
        <begin position="52"/>
        <end position="79"/>
    </location>
</feature>
<name>A0A0F4GDL1_9PEZI</name>
<accession>A0A0F4GDL1</accession>
<dbReference type="Proteomes" id="UP000033647">
    <property type="component" value="Unassembled WGS sequence"/>
</dbReference>
<dbReference type="OrthoDB" id="3639251at2759"/>
<evidence type="ECO:0000259" key="7">
    <source>
        <dbReference type="PROSITE" id="PS50850"/>
    </source>
</evidence>
<keyword evidence="9" id="KW-1185">Reference proteome</keyword>
<keyword evidence="4 6" id="KW-1133">Transmembrane helix</keyword>
<dbReference type="InterPro" id="IPR020846">
    <property type="entry name" value="MFS_dom"/>
</dbReference>
<keyword evidence="2" id="KW-0813">Transport</keyword>
<feature type="transmembrane region" description="Helical" evidence="6">
    <location>
        <begin position="148"/>
        <end position="170"/>
    </location>
</feature>
<proteinExistence type="predicted"/>
<evidence type="ECO:0000256" key="5">
    <source>
        <dbReference type="ARBA" id="ARBA00023136"/>
    </source>
</evidence>
<dbReference type="Pfam" id="PF07690">
    <property type="entry name" value="MFS_1"/>
    <property type="match status" value="1"/>
</dbReference>
<evidence type="ECO:0000256" key="3">
    <source>
        <dbReference type="ARBA" id="ARBA00022692"/>
    </source>
</evidence>
<feature type="transmembrane region" description="Helical" evidence="6">
    <location>
        <begin position="372"/>
        <end position="392"/>
    </location>
</feature>
<dbReference type="GO" id="GO:0016020">
    <property type="term" value="C:membrane"/>
    <property type="evidence" value="ECO:0007669"/>
    <property type="project" value="UniProtKB-SubCell"/>
</dbReference>
<dbReference type="PANTHER" id="PTHR43791:SF3">
    <property type="entry name" value="MAJOR FACILITATOR SUPERFAMILY (MFS) PROFILE DOMAIN-CONTAINING PROTEIN"/>
    <property type="match status" value="1"/>
</dbReference>
<feature type="transmembrane region" description="Helical" evidence="6">
    <location>
        <begin position="182"/>
        <end position="204"/>
    </location>
</feature>
<evidence type="ECO:0000256" key="6">
    <source>
        <dbReference type="SAM" id="Phobius"/>
    </source>
</evidence>
<feature type="transmembrane region" description="Helical" evidence="6">
    <location>
        <begin position="99"/>
        <end position="116"/>
    </location>
</feature>
<dbReference type="PROSITE" id="PS50850">
    <property type="entry name" value="MFS"/>
    <property type="match status" value="1"/>
</dbReference>
<feature type="transmembrane region" description="Helical" evidence="6">
    <location>
        <begin position="460"/>
        <end position="485"/>
    </location>
</feature>
<dbReference type="Gene3D" id="1.20.1250.20">
    <property type="entry name" value="MFS general substrate transporter like domains"/>
    <property type="match status" value="2"/>
</dbReference>
<evidence type="ECO:0000256" key="2">
    <source>
        <dbReference type="ARBA" id="ARBA00022448"/>
    </source>
</evidence>
<dbReference type="GO" id="GO:0022857">
    <property type="term" value="F:transmembrane transporter activity"/>
    <property type="evidence" value="ECO:0007669"/>
    <property type="project" value="InterPro"/>
</dbReference>
<feature type="transmembrane region" description="Helical" evidence="6">
    <location>
        <begin position="123"/>
        <end position="142"/>
    </location>
</feature>
<dbReference type="EMBL" id="LAFY01004163">
    <property type="protein sequence ID" value="KJX94285.1"/>
    <property type="molecule type" value="Genomic_DNA"/>
</dbReference>
<evidence type="ECO:0000256" key="4">
    <source>
        <dbReference type="ARBA" id="ARBA00022989"/>
    </source>
</evidence>
<evidence type="ECO:0000313" key="9">
    <source>
        <dbReference type="Proteomes" id="UP000033647"/>
    </source>
</evidence>
<feature type="transmembrane region" description="Helical" evidence="6">
    <location>
        <begin position="344"/>
        <end position="365"/>
    </location>
</feature>
<protein>
    <submittedName>
        <fullName evidence="8">Phthalate transporter like protein</fullName>
    </submittedName>
</protein>
<gene>
    <name evidence="8" type="ORF">TI39_contig4204g00011</name>
</gene>
<feature type="transmembrane region" description="Helical" evidence="6">
    <location>
        <begin position="230"/>
        <end position="251"/>
    </location>
</feature>
<feature type="transmembrane region" description="Helical" evidence="6">
    <location>
        <begin position="307"/>
        <end position="332"/>
    </location>
</feature>
<comment type="caution">
    <text evidence="8">The sequence shown here is derived from an EMBL/GenBank/DDBJ whole genome shotgun (WGS) entry which is preliminary data.</text>
</comment>
<evidence type="ECO:0000313" key="8">
    <source>
        <dbReference type="EMBL" id="KJX94285.1"/>
    </source>
</evidence>
<dbReference type="InterPro" id="IPR011701">
    <property type="entry name" value="MFS"/>
</dbReference>
<dbReference type="SUPFAM" id="SSF103473">
    <property type="entry name" value="MFS general substrate transporter"/>
    <property type="match status" value="1"/>
</dbReference>
<comment type="subcellular location">
    <subcellularLocation>
        <location evidence="1">Membrane</location>
        <topology evidence="1">Multi-pass membrane protein</topology>
    </subcellularLocation>
</comment>
<keyword evidence="3 6" id="KW-0812">Transmembrane</keyword>
<organism evidence="8 9">
    <name type="scientific">Zymoseptoria brevis</name>
    <dbReference type="NCBI Taxonomy" id="1047168"/>
    <lineage>
        <taxon>Eukaryota</taxon>
        <taxon>Fungi</taxon>
        <taxon>Dikarya</taxon>
        <taxon>Ascomycota</taxon>
        <taxon>Pezizomycotina</taxon>
        <taxon>Dothideomycetes</taxon>
        <taxon>Dothideomycetidae</taxon>
        <taxon>Mycosphaerellales</taxon>
        <taxon>Mycosphaerellaceae</taxon>
        <taxon>Zymoseptoria</taxon>
    </lineage>
</organism>
<dbReference type="PANTHER" id="PTHR43791">
    <property type="entry name" value="PERMEASE-RELATED"/>
    <property type="match status" value="1"/>
</dbReference>
<feature type="transmembrane region" description="Helical" evidence="6">
    <location>
        <begin position="431"/>
        <end position="454"/>
    </location>
</feature>
<dbReference type="InterPro" id="IPR036259">
    <property type="entry name" value="MFS_trans_sf"/>
</dbReference>
<keyword evidence="5 6" id="KW-0472">Membrane</keyword>